<feature type="region of interest" description="Disordered" evidence="1">
    <location>
        <begin position="22"/>
        <end position="49"/>
    </location>
</feature>
<feature type="compositionally biased region" description="Polar residues" evidence="1">
    <location>
        <begin position="25"/>
        <end position="44"/>
    </location>
</feature>
<name>A0A5M9KD24_MONFR</name>
<evidence type="ECO:0000256" key="1">
    <source>
        <dbReference type="SAM" id="MobiDB-lite"/>
    </source>
</evidence>
<keyword evidence="3" id="KW-1185">Reference proteome</keyword>
<dbReference type="Proteomes" id="UP000322873">
    <property type="component" value="Unassembled WGS sequence"/>
</dbReference>
<protein>
    <submittedName>
        <fullName evidence="2">Uncharacterized protein</fullName>
    </submittedName>
</protein>
<dbReference type="AlphaFoldDB" id="A0A5M9KD24"/>
<evidence type="ECO:0000313" key="3">
    <source>
        <dbReference type="Proteomes" id="UP000322873"/>
    </source>
</evidence>
<proteinExistence type="predicted"/>
<reference evidence="2 3" key="1">
    <citation type="submission" date="2019-06" db="EMBL/GenBank/DDBJ databases">
        <title>Genome Sequence of the Brown Rot Fungal Pathogen Monilinia fructicola.</title>
        <authorList>
            <person name="De Miccolis Angelini R.M."/>
            <person name="Landi L."/>
            <person name="Abate D."/>
            <person name="Pollastro S."/>
            <person name="Romanazzi G."/>
            <person name="Faretra F."/>
        </authorList>
    </citation>
    <scope>NUCLEOTIDE SEQUENCE [LARGE SCALE GENOMIC DNA]</scope>
    <source>
        <strain evidence="2 3">Mfrc123</strain>
    </source>
</reference>
<dbReference type="EMBL" id="VICG01000001">
    <property type="protein sequence ID" value="KAA8576855.1"/>
    <property type="molecule type" value="Genomic_DNA"/>
</dbReference>
<sequence>MSQTTDTHNHLMPIYYLAASHPPSHLSQASTTQDPRSYPQQNETGGHPFFAQNDLWRAEGGAGAAAAA</sequence>
<gene>
    <name evidence="2" type="ORF">EYC84_006900</name>
</gene>
<accession>A0A5M9KD24</accession>
<organism evidence="2 3">
    <name type="scientific">Monilinia fructicola</name>
    <name type="common">Brown rot fungus</name>
    <name type="synonym">Ciboria fructicola</name>
    <dbReference type="NCBI Taxonomy" id="38448"/>
    <lineage>
        <taxon>Eukaryota</taxon>
        <taxon>Fungi</taxon>
        <taxon>Dikarya</taxon>
        <taxon>Ascomycota</taxon>
        <taxon>Pezizomycotina</taxon>
        <taxon>Leotiomycetes</taxon>
        <taxon>Helotiales</taxon>
        <taxon>Sclerotiniaceae</taxon>
        <taxon>Monilinia</taxon>
    </lineage>
</organism>
<evidence type="ECO:0000313" key="2">
    <source>
        <dbReference type="EMBL" id="KAA8576855.1"/>
    </source>
</evidence>
<comment type="caution">
    <text evidence="2">The sequence shown here is derived from an EMBL/GenBank/DDBJ whole genome shotgun (WGS) entry which is preliminary data.</text>
</comment>